<dbReference type="AlphaFoldDB" id="A0A415E436"/>
<dbReference type="InterPro" id="IPR015655">
    <property type="entry name" value="PP2C"/>
</dbReference>
<dbReference type="InterPro" id="IPR036457">
    <property type="entry name" value="PPM-type-like_dom_sf"/>
</dbReference>
<organism evidence="2 3">
    <name type="scientific">Emergencia timonensis</name>
    <dbReference type="NCBI Taxonomy" id="1776384"/>
    <lineage>
        <taxon>Bacteria</taxon>
        <taxon>Bacillati</taxon>
        <taxon>Bacillota</taxon>
        <taxon>Clostridia</taxon>
        <taxon>Peptostreptococcales</taxon>
        <taxon>Anaerovoracaceae</taxon>
        <taxon>Emergencia</taxon>
    </lineage>
</organism>
<feature type="domain" description="PPM-type phosphatase" evidence="1">
    <location>
        <begin position="2"/>
        <end position="241"/>
    </location>
</feature>
<keyword evidence="3" id="KW-1185">Reference proteome</keyword>
<dbReference type="Pfam" id="PF13672">
    <property type="entry name" value="PP2C_2"/>
    <property type="match status" value="1"/>
</dbReference>
<name>A0A415E436_9FIRM</name>
<evidence type="ECO:0000313" key="2">
    <source>
        <dbReference type="EMBL" id="RHJ88417.1"/>
    </source>
</evidence>
<proteinExistence type="predicted"/>
<dbReference type="SMART" id="SM00332">
    <property type="entry name" value="PP2Cc"/>
    <property type="match status" value="1"/>
</dbReference>
<reference evidence="2 3" key="1">
    <citation type="submission" date="2018-08" db="EMBL/GenBank/DDBJ databases">
        <title>A genome reference for cultivated species of the human gut microbiota.</title>
        <authorList>
            <person name="Zou Y."/>
            <person name="Xue W."/>
            <person name="Luo G."/>
        </authorList>
    </citation>
    <scope>NUCLEOTIDE SEQUENCE [LARGE SCALE GENOMIC DNA]</scope>
    <source>
        <strain evidence="2 3">AM07-24</strain>
    </source>
</reference>
<dbReference type="OrthoDB" id="9801841at2"/>
<dbReference type="GO" id="GO:0004722">
    <property type="term" value="F:protein serine/threonine phosphatase activity"/>
    <property type="evidence" value="ECO:0007669"/>
    <property type="project" value="InterPro"/>
</dbReference>
<accession>A0A415E436</accession>
<evidence type="ECO:0000313" key="3">
    <source>
        <dbReference type="Proteomes" id="UP000284841"/>
    </source>
</evidence>
<dbReference type="InterPro" id="IPR001932">
    <property type="entry name" value="PPM-type_phosphatase-like_dom"/>
</dbReference>
<dbReference type="SMART" id="SM00331">
    <property type="entry name" value="PP2C_SIG"/>
    <property type="match status" value="1"/>
</dbReference>
<sequence length="247" mass="27362">MEVGFKTDKGLRRSNNEDACFVMKKDKVFIVADGVGGNNSGEIASRTAVNEIANYVETHPLNEIQSVEKVQEYFEDCMKNANFKVLELSQRFESNKGMATTVVCAYVQNDTIYIVNVGDSRAYVFRDGVLLQITEDHTYVNTLLKAGLISEDEAVNHENKNMITRAVGADYTVDADFFSLPIQVDDIVLICTDGLYGEVGEDQLVAALKQEKSMTDICNELVEMANINGGSDNITMVVLKVTEEDVK</sequence>
<protein>
    <submittedName>
        <fullName evidence="2">Stp1/IreP family PP2C-type Ser/Thr phosphatase</fullName>
    </submittedName>
</protein>
<dbReference type="PROSITE" id="PS51746">
    <property type="entry name" value="PPM_2"/>
    <property type="match status" value="1"/>
</dbReference>
<dbReference type="PANTHER" id="PTHR13832">
    <property type="entry name" value="PROTEIN PHOSPHATASE 2C"/>
    <property type="match status" value="1"/>
</dbReference>
<dbReference type="SUPFAM" id="SSF81606">
    <property type="entry name" value="PP2C-like"/>
    <property type="match status" value="1"/>
</dbReference>
<dbReference type="NCBIfam" id="NF033484">
    <property type="entry name" value="Stp1_PP2C_phos"/>
    <property type="match status" value="1"/>
</dbReference>
<dbReference type="RefSeq" id="WP_118335090.1">
    <property type="nucleotide sequence ID" value="NZ_AP025567.1"/>
</dbReference>
<dbReference type="EMBL" id="QRMS01000002">
    <property type="protein sequence ID" value="RHJ88417.1"/>
    <property type="molecule type" value="Genomic_DNA"/>
</dbReference>
<gene>
    <name evidence="2" type="ORF">DW099_08435</name>
</gene>
<dbReference type="PANTHER" id="PTHR13832:SF827">
    <property type="entry name" value="PROTEIN PHOSPHATASE 1L"/>
    <property type="match status" value="1"/>
</dbReference>
<comment type="caution">
    <text evidence="2">The sequence shown here is derived from an EMBL/GenBank/DDBJ whole genome shotgun (WGS) entry which is preliminary data.</text>
</comment>
<dbReference type="CDD" id="cd00143">
    <property type="entry name" value="PP2Cc"/>
    <property type="match status" value="1"/>
</dbReference>
<dbReference type="Gene3D" id="3.60.40.10">
    <property type="entry name" value="PPM-type phosphatase domain"/>
    <property type="match status" value="1"/>
</dbReference>
<dbReference type="Proteomes" id="UP000284841">
    <property type="component" value="Unassembled WGS sequence"/>
</dbReference>
<dbReference type="STRING" id="1776384.GCA_900086585_04033"/>
<evidence type="ECO:0000259" key="1">
    <source>
        <dbReference type="PROSITE" id="PS51746"/>
    </source>
</evidence>